<dbReference type="STRING" id="157072.A0A024TRW5"/>
<evidence type="ECO:0000256" key="7">
    <source>
        <dbReference type="SAM" id="Phobius"/>
    </source>
</evidence>
<dbReference type="GO" id="GO:0016020">
    <property type="term" value="C:membrane"/>
    <property type="evidence" value="ECO:0007669"/>
    <property type="project" value="UniProtKB-SubCell"/>
</dbReference>
<dbReference type="PANTHER" id="PTHR21229">
    <property type="entry name" value="LUNG SEVEN TRANSMEMBRANE RECEPTOR"/>
    <property type="match status" value="1"/>
</dbReference>
<protein>
    <recommendedName>
        <fullName evidence="9">GOST seven transmembrane domain-containing protein</fullName>
    </recommendedName>
</protein>
<reference evidence="10" key="1">
    <citation type="submission" date="2013-12" db="EMBL/GenBank/DDBJ databases">
        <title>The Genome Sequence of Aphanomyces invadans NJM9701.</title>
        <authorList>
            <consortium name="The Broad Institute Genomics Platform"/>
            <person name="Russ C."/>
            <person name="Tyler B."/>
            <person name="van West P."/>
            <person name="Dieguez-Uribeondo J."/>
            <person name="Young S.K."/>
            <person name="Zeng Q."/>
            <person name="Gargeya S."/>
            <person name="Fitzgerald M."/>
            <person name="Abouelleil A."/>
            <person name="Alvarado L."/>
            <person name="Chapman S.B."/>
            <person name="Gainer-Dewar J."/>
            <person name="Goldberg J."/>
            <person name="Griggs A."/>
            <person name="Gujja S."/>
            <person name="Hansen M."/>
            <person name="Howarth C."/>
            <person name="Imamovic A."/>
            <person name="Ireland A."/>
            <person name="Larimer J."/>
            <person name="McCowan C."/>
            <person name="Murphy C."/>
            <person name="Pearson M."/>
            <person name="Poon T.W."/>
            <person name="Priest M."/>
            <person name="Roberts A."/>
            <person name="Saif S."/>
            <person name="Shea T."/>
            <person name="Sykes S."/>
            <person name="Wortman J."/>
            <person name="Nusbaum C."/>
            <person name="Birren B."/>
        </authorList>
    </citation>
    <scope>NUCLEOTIDE SEQUENCE [LARGE SCALE GENOMIC DNA]</scope>
    <source>
        <strain evidence="10">NJM9701</strain>
    </source>
</reference>
<feature type="transmembrane region" description="Helical" evidence="7">
    <location>
        <begin position="300"/>
        <end position="321"/>
    </location>
</feature>
<dbReference type="eggNOG" id="KOG2568">
    <property type="taxonomic scope" value="Eukaryota"/>
</dbReference>
<dbReference type="InterPro" id="IPR009637">
    <property type="entry name" value="GPR107/GPR108-like"/>
</dbReference>
<keyword evidence="3 8" id="KW-0732">Signal</keyword>
<evidence type="ECO:0000256" key="3">
    <source>
        <dbReference type="ARBA" id="ARBA00022729"/>
    </source>
</evidence>
<keyword evidence="2 7" id="KW-0812">Transmembrane</keyword>
<dbReference type="GO" id="GO:0005794">
    <property type="term" value="C:Golgi apparatus"/>
    <property type="evidence" value="ECO:0007669"/>
    <property type="project" value="TreeGrafter"/>
</dbReference>
<feature type="signal peptide" evidence="8">
    <location>
        <begin position="1"/>
        <end position="25"/>
    </location>
</feature>
<dbReference type="AlphaFoldDB" id="A0A024TRW5"/>
<feature type="region of interest" description="Disordered" evidence="6">
    <location>
        <begin position="476"/>
        <end position="505"/>
    </location>
</feature>
<feature type="transmembrane region" description="Helical" evidence="7">
    <location>
        <begin position="372"/>
        <end position="391"/>
    </location>
</feature>
<evidence type="ECO:0000256" key="4">
    <source>
        <dbReference type="ARBA" id="ARBA00022989"/>
    </source>
</evidence>
<sequence>MTGARMARRWACAATMTCLLAAIQASIHVVNGPAIGWKATERMFANAPGAITSIIRVDFNATPVDAADIPSDMEFAVAVSIFDVAEGSVPPMDYCAENYAESDHGHVVGRVFTNSTALDVHGSKQFAVQHTGAQVVVVTTCMRPKFTFDDNSTLDMFPFQEYQGDVVYSIAASMSFLNSYGYLPGLMWGLLPFSAVLVVAYVSAVSVFAGLYWCHRSSLLRLHSFMLVVLVLMTVESLLWCITYFGLNATGQALCCPYPPMVLVATAFKVLSKLVARVLTTILCLGYGLARPHLTISETVVVTGLSLCYVVSTGVLEVVHVSNQAKGSAEPPFIWELLAVATDCCFAGWIFSSLMVTRRTLRATRQTSKLRMYNLLFGVLLAFVAFAFALTLLENAVYAKQVPTFSWEYLWLLWAASRVLTLALVVTLSVLWRPKQTSVLIAHSHQLPSCEDGSIDQAGQIQSEVHEIIMEDDVAGDTAAASDRSKESRSGGGANDDGRKAVDAA</sequence>
<organism evidence="10">
    <name type="scientific">Aphanomyces invadans</name>
    <dbReference type="NCBI Taxonomy" id="157072"/>
    <lineage>
        <taxon>Eukaryota</taxon>
        <taxon>Sar</taxon>
        <taxon>Stramenopiles</taxon>
        <taxon>Oomycota</taxon>
        <taxon>Saprolegniomycetes</taxon>
        <taxon>Saprolegniales</taxon>
        <taxon>Verrucalvaceae</taxon>
        <taxon>Aphanomyces</taxon>
    </lineage>
</organism>
<feature type="transmembrane region" description="Helical" evidence="7">
    <location>
        <begin position="411"/>
        <end position="432"/>
    </location>
</feature>
<dbReference type="GeneID" id="20087565"/>
<feature type="domain" description="GOST seven transmembrane" evidence="9">
    <location>
        <begin position="190"/>
        <end position="438"/>
    </location>
</feature>
<feature type="transmembrane region" description="Helical" evidence="7">
    <location>
        <begin position="225"/>
        <end position="247"/>
    </location>
</feature>
<evidence type="ECO:0000256" key="5">
    <source>
        <dbReference type="ARBA" id="ARBA00023136"/>
    </source>
</evidence>
<accession>A0A024TRW5</accession>
<evidence type="ECO:0000256" key="1">
    <source>
        <dbReference type="ARBA" id="ARBA00004141"/>
    </source>
</evidence>
<feature type="transmembrane region" description="Helical" evidence="7">
    <location>
        <begin position="333"/>
        <end position="351"/>
    </location>
</feature>
<dbReference type="PANTHER" id="PTHR21229:SF1">
    <property type="entry name" value="GH17801P"/>
    <property type="match status" value="1"/>
</dbReference>
<evidence type="ECO:0000256" key="2">
    <source>
        <dbReference type="ARBA" id="ARBA00022692"/>
    </source>
</evidence>
<dbReference type="InterPro" id="IPR053937">
    <property type="entry name" value="GOST_TM"/>
</dbReference>
<proteinExistence type="predicted"/>
<feature type="transmembrane region" description="Helical" evidence="7">
    <location>
        <begin position="186"/>
        <end position="213"/>
    </location>
</feature>
<feature type="compositionally biased region" description="Basic and acidic residues" evidence="6">
    <location>
        <begin position="496"/>
        <end position="505"/>
    </location>
</feature>
<dbReference type="EMBL" id="KI913977">
    <property type="protein sequence ID" value="ETV96356.1"/>
    <property type="molecule type" value="Genomic_DNA"/>
</dbReference>
<name>A0A024TRW5_9STRA</name>
<feature type="transmembrane region" description="Helical" evidence="7">
    <location>
        <begin position="267"/>
        <end position="288"/>
    </location>
</feature>
<evidence type="ECO:0000313" key="10">
    <source>
        <dbReference type="EMBL" id="ETV96356.1"/>
    </source>
</evidence>
<feature type="chain" id="PRO_5001534589" description="GOST seven transmembrane domain-containing protein" evidence="8">
    <location>
        <begin position="26"/>
        <end position="505"/>
    </location>
</feature>
<dbReference type="VEuPathDB" id="FungiDB:H310_10515"/>
<evidence type="ECO:0000259" key="9">
    <source>
        <dbReference type="Pfam" id="PF06814"/>
    </source>
</evidence>
<evidence type="ECO:0000256" key="8">
    <source>
        <dbReference type="SAM" id="SignalP"/>
    </source>
</evidence>
<dbReference type="Pfam" id="PF06814">
    <property type="entry name" value="GOST_TM"/>
    <property type="match status" value="1"/>
</dbReference>
<dbReference type="RefSeq" id="XP_008875148.1">
    <property type="nucleotide sequence ID" value="XM_008876926.1"/>
</dbReference>
<keyword evidence="5 7" id="KW-0472">Membrane</keyword>
<gene>
    <name evidence="10" type="ORF">H310_10515</name>
</gene>
<dbReference type="OrthoDB" id="19932at2759"/>
<evidence type="ECO:0000256" key="6">
    <source>
        <dbReference type="SAM" id="MobiDB-lite"/>
    </source>
</evidence>
<keyword evidence="4 7" id="KW-1133">Transmembrane helix</keyword>
<comment type="subcellular location">
    <subcellularLocation>
        <location evidence="1">Membrane</location>
        <topology evidence="1">Multi-pass membrane protein</topology>
    </subcellularLocation>
</comment>